<dbReference type="PANTHER" id="PTHR24256">
    <property type="entry name" value="TRYPTASE-RELATED"/>
    <property type="match status" value="1"/>
</dbReference>
<evidence type="ECO:0000256" key="3">
    <source>
        <dbReference type="ARBA" id="ARBA00022729"/>
    </source>
</evidence>
<evidence type="ECO:0000256" key="6">
    <source>
        <dbReference type="ARBA" id="ARBA00024195"/>
    </source>
</evidence>
<dbReference type="SMART" id="SM00020">
    <property type="entry name" value="Tryp_SPc"/>
    <property type="match status" value="1"/>
</dbReference>
<keyword evidence="4" id="KW-1015">Disulfide bond</keyword>
<evidence type="ECO:0000256" key="2">
    <source>
        <dbReference type="ARBA" id="ARBA00022525"/>
    </source>
</evidence>
<gene>
    <name evidence="9" type="primary">PRS28</name>
    <name evidence="9" type="ORF">TR107110</name>
</gene>
<dbReference type="GO" id="GO:0004252">
    <property type="term" value="F:serine-type endopeptidase activity"/>
    <property type="evidence" value="ECO:0007669"/>
    <property type="project" value="InterPro"/>
</dbReference>
<dbReference type="InterPro" id="IPR001314">
    <property type="entry name" value="Peptidase_S1A"/>
</dbReference>
<protein>
    <submittedName>
        <fullName evidence="9">Serine protease 28</fullName>
    </submittedName>
</protein>
<proteinExistence type="inferred from homology"/>
<accession>A0A0V0J7Q8</accession>
<dbReference type="InterPro" id="IPR001254">
    <property type="entry name" value="Trypsin_dom"/>
</dbReference>
<sequence>MRFTVFFIVTTPLWVTVHGKVEPGMPSICGKRSKPQMPTEAYQMKKTEAPAHSWPFHTGVYSSSFGNIPICGGTLIAAQWVLTAAHCITIALQCKFAPVGEPFSYADITGHRMAVRVGAHDYSQAEPGAYNVEVDRIIMHPNTTLYTVVPHSDIALLKLKRKIKSKKTVHFACLPKPGLNLDLGTFCYVAGWGLIRDPPSFLHPNPPKVWMEMRVPIAVSDACRKQHPDQLMNDILCTNNMFGIPCPGDSGGGLICFDSPSEWIIYGIVSGGIHDCSGKVTFYVKVEPKLNWIKSTIAAND</sequence>
<dbReference type="GO" id="GO:0006508">
    <property type="term" value="P:proteolysis"/>
    <property type="evidence" value="ECO:0007669"/>
    <property type="project" value="UniProtKB-KW"/>
</dbReference>
<dbReference type="InterPro" id="IPR043504">
    <property type="entry name" value="Peptidase_S1_PA_chymotrypsin"/>
</dbReference>
<dbReference type="Gene3D" id="2.40.10.10">
    <property type="entry name" value="Trypsin-like serine proteases"/>
    <property type="match status" value="1"/>
</dbReference>
<organism evidence="9">
    <name type="scientific">Schistocephalus solidus</name>
    <name type="common">Tapeworm</name>
    <dbReference type="NCBI Taxonomy" id="70667"/>
    <lineage>
        <taxon>Eukaryota</taxon>
        <taxon>Metazoa</taxon>
        <taxon>Spiralia</taxon>
        <taxon>Lophotrochozoa</taxon>
        <taxon>Platyhelminthes</taxon>
        <taxon>Cestoda</taxon>
        <taxon>Eucestoda</taxon>
        <taxon>Diphyllobothriidea</taxon>
        <taxon>Diphyllobothriidae</taxon>
        <taxon>Schistocephalus</taxon>
    </lineage>
</organism>
<keyword evidence="9" id="KW-0645">Protease</keyword>
<keyword evidence="2" id="KW-0964">Secreted</keyword>
<evidence type="ECO:0000256" key="1">
    <source>
        <dbReference type="ARBA" id="ARBA00004613"/>
    </source>
</evidence>
<evidence type="ECO:0000256" key="7">
    <source>
        <dbReference type="SAM" id="SignalP"/>
    </source>
</evidence>
<dbReference type="PRINTS" id="PR00722">
    <property type="entry name" value="CHYMOTRYPSIN"/>
</dbReference>
<evidence type="ECO:0000256" key="4">
    <source>
        <dbReference type="ARBA" id="ARBA00023157"/>
    </source>
</evidence>
<dbReference type="CDD" id="cd00190">
    <property type="entry name" value="Tryp_SPc"/>
    <property type="match status" value="1"/>
</dbReference>
<evidence type="ECO:0000259" key="8">
    <source>
        <dbReference type="PROSITE" id="PS50240"/>
    </source>
</evidence>
<dbReference type="EMBL" id="GEEE01001449">
    <property type="protein sequence ID" value="JAP61776.1"/>
    <property type="molecule type" value="Transcribed_RNA"/>
</dbReference>
<keyword evidence="9" id="KW-0378">Hydrolase</keyword>
<feature type="domain" description="Peptidase S1" evidence="8">
    <location>
        <begin position="28"/>
        <end position="298"/>
    </location>
</feature>
<comment type="subcellular location">
    <subcellularLocation>
        <location evidence="1">Secreted</location>
    </subcellularLocation>
</comment>
<dbReference type="GO" id="GO:0005576">
    <property type="term" value="C:extracellular region"/>
    <property type="evidence" value="ECO:0007669"/>
    <property type="project" value="UniProtKB-SubCell"/>
</dbReference>
<comment type="similarity">
    <text evidence="6">Belongs to the peptidase S1 family. CLIP subfamily.</text>
</comment>
<dbReference type="Pfam" id="PF00089">
    <property type="entry name" value="Trypsin"/>
    <property type="match status" value="1"/>
</dbReference>
<dbReference type="AlphaFoldDB" id="A0A0V0J7Q8"/>
<keyword evidence="3 7" id="KW-0732">Signal</keyword>
<dbReference type="FunFam" id="2.40.10.10:FF:000054">
    <property type="entry name" value="Complement C1r subcomponent"/>
    <property type="match status" value="1"/>
</dbReference>
<feature type="signal peptide" evidence="7">
    <location>
        <begin position="1"/>
        <end position="19"/>
    </location>
</feature>
<dbReference type="InterPro" id="IPR051487">
    <property type="entry name" value="Ser/Thr_Proteases_Immune/Dev"/>
</dbReference>
<reference evidence="9" key="1">
    <citation type="submission" date="2016-01" db="EMBL/GenBank/DDBJ databases">
        <title>Reference transcriptome for the parasite Schistocephalus solidus: insights into the molecular evolution of parasitism.</title>
        <authorList>
            <person name="Hebert F.O."/>
            <person name="Grambauer S."/>
            <person name="Barber I."/>
            <person name="Landry C.R."/>
            <person name="Aubin-Horth N."/>
        </authorList>
    </citation>
    <scope>NUCLEOTIDE SEQUENCE</scope>
</reference>
<keyword evidence="5" id="KW-0325">Glycoprotein</keyword>
<dbReference type="InterPro" id="IPR009003">
    <property type="entry name" value="Peptidase_S1_PA"/>
</dbReference>
<dbReference type="PROSITE" id="PS00134">
    <property type="entry name" value="TRYPSIN_HIS"/>
    <property type="match status" value="1"/>
</dbReference>
<dbReference type="SUPFAM" id="SSF50494">
    <property type="entry name" value="Trypsin-like serine proteases"/>
    <property type="match status" value="1"/>
</dbReference>
<name>A0A0V0J7Q8_SCHSO</name>
<dbReference type="PROSITE" id="PS50240">
    <property type="entry name" value="TRYPSIN_DOM"/>
    <property type="match status" value="1"/>
</dbReference>
<evidence type="ECO:0000313" key="9">
    <source>
        <dbReference type="EMBL" id="JAP61776.1"/>
    </source>
</evidence>
<feature type="chain" id="PRO_5006866752" evidence="7">
    <location>
        <begin position="20"/>
        <end position="301"/>
    </location>
</feature>
<dbReference type="InterPro" id="IPR018114">
    <property type="entry name" value="TRYPSIN_HIS"/>
</dbReference>
<evidence type="ECO:0000256" key="5">
    <source>
        <dbReference type="ARBA" id="ARBA00023180"/>
    </source>
</evidence>